<dbReference type="Proteomes" id="UP000565262">
    <property type="component" value="Unassembled WGS sequence"/>
</dbReference>
<dbReference type="GO" id="GO:0003700">
    <property type="term" value="F:DNA-binding transcription factor activity"/>
    <property type="evidence" value="ECO:0007669"/>
    <property type="project" value="InterPro"/>
</dbReference>
<keyword evidence="4" id="KW-0010">Activator</keyword>
<dbReference type="EMBL" id="JACJFM010000058">
    <property type="protein sequence ID" value="MBB1489529.1"/>
    <property type="molecule type" value="Genomic_DNA"/>
</dbReference>
<dbReference type="InterPro" id="IPR014710">
    <property type="entry name" value="RmlC-like_jellyroll"/>
</dbReference>
<dbReference type="PANTHER" id="PTHR11019">
    <property type="entry name" value="HTH-TYPE TRANSCRIPTIONAL REGULATOR NIMR"/>
    <property type="match status" value="1"/>
</dbReference>
<sequence>MTRKPFIHQPLVPGDLTYPVYCKVRTRPSDTIYPAHSHLWGEFVYSFSGVIELQVAGALFRVPPDYGLWLPPGAEHEGFNRYESLHCSLYLEPEFARTKGLPSSPCALTMNAMLRAMLDYLKSSPPELPYTGEYCRLLEVITDQLGLAPCAGSYLPVSDDMILARVLSYLEDNPGDNRSVRDLAALGGTTERTLARKARNELGMPLSEWRQRLKVMHAMPMLTSGEKVESIALDLGYSTASAFIAMFRKLSGITPDEYRKRAD</sequence>
<dbReference type="InterPro" id="IPR018062">
    <property type="entry name" value="HTH_AraC-typ_CS"/>
</dbReference>
<dbReference type="CDD" id="cd06124">
    <property type="entry name" value="cupin_NimR-like_N"/>
    <property type="match status" value="1"/>
</dbReference>
<dbReference type="GO" id="GO:0043565">
    <property type="term" value="F:sequence-specific DNA binding"/>
    <property type="evidence" value="ECO:0007669"/>
    <property type="project" value="InterPro"/>
</dbReference>
<dbReference type="SMART" id="SM00342">
    <property type="entry name" value="HTH_ARAC"/>
    <property type="match status" value="1"/>
</dbReference>
<dbReference type="RefSeq" id="WP_182811959.1">
    <property type="nucleotide sequence ID" value="NZ_JACJFM010000058.1"/>
</dbReference>
<evidence type="ECO:0000313" key="7">
    <source>
        <dbReference type="EMBL" id="MBB1489529.1"/>
    </source>
</evidence>
<dbReference type="FunFam" id="1.10.10.60:FF:000132">
    <property type="entry name" value="AraC family transcriptional regulator"/>
    <property type="match status" value="1"/>
</dbReference>
<dbReference type="Pfam" id="PF12833">
    <property type="entry name" value="HTH_18"/>
    <property type="match status" value="1"/>
</dbReference>
<evidence type="ECO:0000256" key="1">
    <source>
        <dbReference type="ARBA" id="ARBA00022491"/>
    </source>
</evidence>
<feature type="domain" description="HTH araC/xylS-type" evidence="6">
    <location>
        <begin position="164"/>
        <end position="261"/>
    </location>
</feature>
<name>A0A839IYL9_9GAMM</name>
<dbReference type="PANTHER" id="PTHR11019:SF190">
    <property type="entry name" value="ARAC-FAMILY REGULATORY PROTEIN"/>
    <property type="match status" value="1"/>
</dbReference>
<dbReference type="SUPFAM" id="SSF51182">
    <property type="entry name" value="RmlC-like cupins"/>
    <property type="match status" value="1"/>
</dbReference>
<reference evidence="7 8" key="1">
    <citation type="submission" date="2020-08" db="EMBL/GenBank/DDBJ databases">
        <title>Oceanospirillum sp. nov. isolated from marine sediment.</title>
        <authorList>
            <person name="Ji X."/>
        </authorList>
    </citation>
    <scope>NUCLEOTIDE SEQUENCE [LARGE SCALE GENOMIC DNA]</scope>
    <source>
        <strain evidence="7 8">D5</strain>
    </source>
</reference>
<keyword evidence="3" id="KW-0238">DNA-binding</keyword>
<accession>A0A839IYL9</accession>
<keyword evidence="5" id="KW-0804">Transcription</keyword>
<evidence type="ECO:0000256" key="3">
    <source>
        <dbReference type="ARBA" id="ARBA00023125"/>
    </source>
</evidence>
<dbReference type="Gene3D" id="1.10.10.60">
    <property type="entry name" value="Homeodomain-like"/>
    <property type="match status" value="1"/>
</dbReference>
<proteinExistence type="predicted"/>
<gene>
    <name evidence="7" type="ORF">H4O21_23245</name>
</gene>
<dbReference type="InterPro" id="IPR009057">
    <property type="entry name" value="Homeodomain-like_sf"/>
</dbReference>
<dbReference type="InterPro" id="IPR020449">
    <property type="entry name" value="Tscrpt_reg_AraC-type_HTH"/>
</dbReference>
<dbReference type="InterPro" id="IPR018060">
    <property type="entry name" value="HTH_AraC"/>
</dbReference>
<comment type="caution">
    <text evidence="7">The sequence shown here is derived from an EMBL/GenBank/DDBJ whole genome shotgun (WGS) entry which is preliminary data.</text>
</comment>
<evidence type="ECO:0000313" key="8">
    <source>
        <dbReference type="Proteomes" id="UP000565262"/>
    </source>
</evidence>
<evidence type="ECO:0000256" key="4">
    <source>
        <dbReference type="ARBA" id="ARBA00023159"/>
    </source>
</evidence>
<evidence type="ECO:0000256" key="2">
    <source>
        <dbReference type="ARBA" id="ARBA00023015"/>
    </source>
</evidence>
<keyword evidence="1" id="KW-0678">Repressor</keyword>
<dbReference type="Pfam" id="PF02311">
    <property type="entry name" value="AraC_binding"/>
    <property type="match status" value="1"/>
</dbReference>
<dbReference type="PROSITE" id="PS01124">
    <property type="entry name" value="HTH_ARAC_FAMILY_2"/>
    <property type="match status" value="1"/>
</dbReference>
<dbReference type="AlphaFoldDB" id="A0A839IYL9"/>
<dbReference type="PROSITE" id="PS00041">
    <property type="entry name" value="HTH_ARAC_FAMILY_1"/>
    <property type="match status" value="1"/>
</dbReference>
<dbReference type="InterPro" id="IPR003313">
    <property type="entry name" value="AraC-bd"/>
</dbReference>
<dbReference type="SUPFAM" id="SSF46689">
    <property type="entry name" value="Homeodomain-like"/>
    <property type="match status" value="2"/>
</dbReference>
<organism evidence="7 8">
    <name type="scientific">Oceanospirillum sediminis</name>
    <dbReference type="NCBI Taxonomy" id="2760088"/>
    <lineage>
        <taxon>Bacteria</taxon>
        <taxon>Pseudomonadati</taxon>
        <taxon>Pseudomonadota</taxon>
        <taxon>Gammaproteobacteria</taxon>
        <taxon>Oceanospirillales</taxon>
        <taxon>Oceanospirillaceae</taxon>
        <taxon>Oceanospirillum</taxon>
    </lineage>
</organism>
<protein>
    <submittedName>
        <fullName evidence="7">Helix-turn-helix transcriptional regulator</fullName>
    </submittedName>
</protein>
<evidence type="ECO:0000256" key="5">
    <source>
        <dbReference type="ARBA" id="ARBA00023163"/>
    </source>
</evidence>
<keyword evidence="2" id="KW-0805">Transcription regulation</keyword>
<evidence type="ECO:0000259" key="6">
    <source>
        <dbReference type="PROSITE" id="PS01124"/>
    </source>
</evidence>
<keyword evidence="8" id="KW-1185">Reference proteome</keyword>
<dbReference type="InterPro" id="IPR011051">
    <property type="entry name" value="RmlC_Cupin_sf"/>
</dbReference>
<dbReference type="Gene3D" id="2.60.120.10">
    <property type="entry name" value="Jelly Rolls"/>
    <property type="match status" value="1"/>
</dbReference>
<dbReference type="PRINTS" id="PR00032">
    <property type="entry name" value="HTHARAC"/>
</dbReference>